<evidence type="ECO:0000256" key="1">
    <source>
        <dbReference type="SAM" id="MobiDB-lite"/>
    </source>
</evidence>
<evidence type="ECO:0000313" key="2">
    <source>
        <dbReference type="EMBL" id="MDC0683148.1"/>
    </source>
</evidence>
<feature type="compositionally biased region" description="Gly residues" evidence="1">
    <location>
        <begin position="357"/>
        <end position="375"/>
    </location>
</feature>
<gene>
    <name evidence="2" type="ORF">POL72_35795</name>
</gene>
<sequence>MKTLADAIQRAAQIEDKEARRVYACAQTFNESLTVTAGITLYGGLDCDAHWQWGEANKTTLTAPPGVVPLAMRAEGETVHLENLHVIAPAIDPDDAGTSAIAAIAERCAIDLARCTFEAGDAAPGAPGAAPPPQPARLPQGTRGNAACSANDVSTAAPQPDTCGTADTSDDSTGGRGGRGLEDRATDGGSGSPGGEDNPNAGAYVAESRGCTQGQSGRAGEDGAPGAGAHGIGQLSSAGYAGLSGGDGQRGKTAQGGGGGGGTRGSTQCPFGTRGGASGGNGGTGGCGGAGGRGGSPGGSSIALVSVNATLTFRDGVRLIARKGGNGGDGTGGQDGGPGAYGGPGGMGRGNDVIEGCRGGQGGQGGSGGRGGGGQGGHSLAIAFLGTPDTVPSLDGVMVQLGVPGAGGAGSDVDHEGGAGQASMLLDFSSR</sequence>
<feature type="region of interest" description="Disordered" evidence="1">
    <location>
        <begin position="324"/>
        <end position="375"/>
    </location>
</feature>
<protein>
    <recommendedName>
        <fullName evidence="4">PE-PGRS family protein</fullName>
    </recommendedName>
</protein>
<comment type="caution">
    <text evidence="2">The sequence shown here is derived from an EMBL/GenBank/DDBJ whole genome shotgun (WGS) entry which is preliminary data.</text>
</comment>
<keyword evidence="3" id="KW-1185">Reference proteome</keyword>
<proteinExistence type="predicted"/>
<accession>A0ABT5CB01</accession>
<feature type="compositionally biased region" description="Gly residues" evidence="1">
    <location>
        <begin position="242"/>
        <end position="264"/>
    </location>
</feature>
<evidence type="ECO:0000313" key="3">
    <source>
        <dbReference type="Proteomes" id="UP001217485"/>
    </source>
</evidence>
<feature type="compositionally biased region" description="Gly residues" evidence="1">
    <location>
        <begin position="324"/>
        <end position="349"/>
    </location>
</feature>
<dbReference type="Proteomes" id="UP001217485">
    <property type="component" value="Unassembled WGS sequence"/>
</dbReference>
<evidence type="ECO:0008006" key="4">
    <source>
        <dbReference type="Google" id="ProtNLM"/>
    </source>
</evidence>
<dbReference type="RefSeq" id="WP_272101294.1">
    <property type="nucleotide sequence ID" value="NZ_JAQNDK010000004.1"/>
</dbReference>
<feature type="region of interest" description="Disordered" evidence="1">
    <location>
        <begin position="408"/>
        <end position="431"/>
    </location>
</feature>
<name>A0ABT5CB01_9BACT</name>
<reference evidence="2 3" key="1">
    <citation type="submission" date="2023-01" db="EMBL/GenBank/DDBJ databases">
        <title>Minimal conservation of predation-associated metabolite biosynthetic gene clusters underscores biosynthetic potential of Myxococcota including descriptions for ten novel species: Archangium lansinium sp. nov., Myxococcus landrumus sp. nov., Nannocystis bai.</title>
        <authorList>
            <person name="Ahearne A."/>
            <person name="Stevens C."/>
            <person name="Dowd S."/>
        </authorList>
    </citation>
    <scope>NUCLEOTIDE SEQUENCE [LARGE SCALE GENOMIC DNA]</scope>
    <source>
        <strain evidence="2 3">WIWO2</strain>
    </source>
</reference>
<organism evidence="2 3">
    <name type="scientific">Sorangium atrum</name>
    <dbReference type="NCBI Taxonomy" id="2995308"/>
    <lineage>
        <taxon>Bacteria</taxon>
        <taxon>Pseudomonadati</taxon>
        <taxon>Myxococcota</taxon>
        <taxon>Polyangia</taxon>
        <taxon>Polyangiales</taxon>
        <taxon>Polyangiaceae</taxon>
        <taxon>Sorangium</taxon>
    </lineage>
</organism>
<dbReference type="EMBL" id="JAQNDK010000004">
    <property type="protein sequence ID" value="MDC0683148.1"/>
    <property type="molecule type" value="Genomic_DNA"/>
</dbReference>
<feature type="region of interest" description="Disordered" evidence="1">
    <location>
        <begin position="123"/>
        <end position="280"/>
    </location>
</feature>